<dbReference type="InterPro" id="IPR000835">
    <property type="entry name" value="HTH_MarR-typ"/>
</dbReference>
<dbReference type="Pfam" id="PF12802">
    <property type="entry name" value="MarR_2"/>
    <property type="match status" value="1"/>
</dbReference>
<dbReference type="GO" id="GO:0003700">
    <property type="term" value="F:DNA-binding transcription factor activity"/>
    <property type="evidence" value="ECO:0007669"/>
    <property type="project" value="InterPro"/>
</dbReference>
<dbReference type="InterPro" id="IPR036390">
    <property type="entry name" value="WH_DNA-bd_sf"/>
</dbReference>
<dbReference type="Proteomes" id="UP000326702">
    <property type="component" value="Chromosome"/>
</dbReference>
<dbReference type="AlphaFoldDB" id="A0A5P9Q837"/>
<dbReference type="KEGG" id="lxl:KDY119_00069"/>
<reference evidence="3 4" key="1">
    <citation type="submission" date="2019-10" db="EMBL/GenBank/DDBJ databases">
        <title>Genome sequence of Luteimicrobium xylanilyticum HY-24.</title>
        <authorList>
            <person name="Kim D.Y."/>
            <person name="Park H.-Y."/>
        </authorList>
    </citation>
    <scope>NUCLEOTIDE SEQUENCE [LARGE SCALE GENOMIC DNA]</scope>
    <source>
        <strain evidence="3 4">HY-24</strain>
    </source>
</reference>
<feature type="region of interest" description="Disordered" evidence="1">
    <location>
        <begin position="1"/>
        <end position="22"/>
    </location>
</feature>
<dbReference type="SUPFAM" id="SSF46785">
    <property type="entry name" value="Winged helix' DNA-binding domain"/>
    <property type="match status" value="1"/>
</dbReference>
<dbReference type="OrthoDB" id="3213352at2"/>
<feature type="domain" description="HTH marR-type" evidence="2">
    <location>
        <begin position="36"/>
        <end position="136"/>
    </location>
</feature>
<evidence type="ECO:0000259" key="2">
    <source>
        <dbReference type="SMART" id="SM00347"/>
    </source>
</evidence>
<dbReference type="Gene3D" id="1.10.10.10">
    <property type="entry name" value="Winged helix-like DNA-binding domain superfamily/Winged helix DNA-binding domain"/>
    <property type="match status" value="1"/>
</dbReference>
<accession>A0A5P9Q837</accession>
<protein>
    <recommendedName>
        <fullName evidence="2">HTH marR-type domain-containing protein</fullName>
    </recommendedName>
</protein>
<organism evidence="3 4">
    <name type="scientific">Luteimicrobium xylanilyticum</name>
    <dbReference type="NCBI Taxonomy" id="1133546"/>
    <lineage>
        <taxon>Bacteria</taxon>
        <taxon>Bacillati</taxon>
        <taxon>Actinomycetota</taxon>
        <taxon>Actinomycetes</taxon>
        <taxon>Micrococcales</taxon>
        <taxon>Luteimicrobium</taxon>
    </lineage>
</organism>
<keyword evidence="4" id="KW-1185">Reference proteome</keyword>
<dbReference type="EMBL" id="CP045529">
    <property type="protein sequence ID" value="QFU96585.1"/>
    <property type="molecule type" value="Genomic_DNA"/>
</dbReference>
<evidence type="ECO:0000313" key="3">
    <source>
        <dbReference type="EMBL" id="QFU96585.1"/>
    </source>
</evidence>
<proteinExistence type="predicted"/>
<evidence type="ECO:0000256" key="1">
    <source>
        <dbReference type="SAM" id="MobiDB-lite"/>
    </source>
</evidence>
<dbReference type="InterPro" id="IPR036388">
    <property type="entry name" value="WH-like_DNA-bd_sf"/>
</dbReference>
<sequence length="161" mass="17584">MSAPAQPTRTRGDHDAVATPGGRTASALFRLDQHRRVAEHHGRLNVADGRLLWLFSDETPRTLRQIAEELNLEQSTVNRQVNAAHQAGLLERRRDPEKGAYVFEASASGLQLFEDAIARTLGQYDAALAALGDDDAEQLVALLGRFVAAYGEVVEGTAPRR</sequence>
<name>A0A5P9Q837_9MICO</name>
<gene>
    <name evidence="3" type="ORF">KDY119_00069</name>
</gene>
<evidence type="ECO:0000313" key="4">
    <source>
        <dbReference type="Proteomes" id="UP000326702"/>
    </source>
</evidence>
<dbReference type="SMART" id="SM00347">
    <property type="entry name" value="HTH_MARR"/>
    <property type="match status" value="1"/>
</dbReference>
<dbReference type="RefSeq" id="WP_153021785.1">
    <property type="nucleotide sequence ID" value="NZ_BAABIH010000019.1"/>
</dbReference>